<keyword evidence="4" id="KW-1185">Reference proteome</keyword>
<dbReference type="STRING" id="1203610.HMPREF1536_05326"/>
<dbReference type="Pfam" id="PF16344">
    <property type="entry name" value="FecR_C"/>
    <property type="match status" value="1"/>
</dbReference>
<sequence>MEETTILSLLQKYIKDQCTEQELRTLLHWLKSSDNPVDLDLVIQPLWNAIDQNMARPDQERENELRKEVSSLLSTIKQGSKPVSNTGVGNKKYLTNFYRIAAMLVLVFSVTFGLLKVLDRSQPVITYAEKTSAKGEKKSLQLADGTRIILNSGTNLRIPSDFNKDNRVIELEGEGFFDVAPNPDKPFIIRSGNAQVRVLGTSFDFKSYKEDEFIKLTVSTGKVRINVTDQDLQLSVSPNEHLSINKVDGNINKETIQENNYIKWIQGSLYFNKEPIREVIKTINRTYNRKVILQCKNCDYKITGTHDNKSIEAVIEAICFTTGLHSRQEGEKIILYDKL</sequence>
<dbReference type="PANTHER" id="PTHR30273:SF2">
    <property type="entry name" value="PROTEIN FECR"/>
    <property type="match status" value="1"/>
</dbReference>
<evidence type="ECO:0000313" key="3">
    <source>
        <dbReference type="EMBL" id="KKB45686.1"/>
    </source>
</evidence>
<dbReference type="EMBL" id="AQHW01000031">
    <property type="protein sequence ID" value="KKB45686.1"/>
    <property type="molecule type" value="Genomic_DNA"/>
</dbReference>
<name>A0A0F5IJI5_9BACT</name>
<protein>
    <recommendedName>
        <fullName evidence="5">FecR protein domain-containing protein</fullName>
    </recommendedName>
</protein>
<dbReference type="Proteomes" id="UP000033035">
    <property type="component" value="Unassembled WGS sequence"/>
</dbReference>
<dbReference type="AlphaFoldDB" id="A0A0F5IJI5"/>
<dbReference type="PATRIC" id="fig|1203610.3.peg.5442"/>
<proteinExistence type="predicted"/>
<dbReference type="Pfam" id="PF04773">
    <property type="entry name" value="FecR"/>
    <property type="match status" value="1"/>
</dbReference>
<dbReference type="Gene3D" id="3.55.50.30">
    <property type="match status" value="1"/>
</dbReference>
<feature type="domain" description="FecR protein" evidence="1">
    <location>
        <begin position="132"/>
        <end position="224"/>
    </location>
</feature>
<dbReference type="InterPro" id="IPR032508">
    <property type="entry name" value="FecR_C"/>
</dbReference>
<dbReference type="InterPro" id="IPR006860">
    <property type="entry name" value="FecR"/>
</dbReference>
<evidence type="ECO:0000259" key="2">
    <source>
        <dbReference type="Pfam" id="PF16344"/>
    </source>
</evidence>
<dbReference type="PANTHER" id="PTHR30273">
    <property type="entry name" value="PERIPLASMIC SIGNAL SENSOR AND SIGMA FACTOR ACTIVATOR FECR-RELATED"/>
    <property type="match status" value="1"/>
</dbReference>
<dbReference type="Gene3D" id="2.60.120.1440">
    <property type="match status" value="1"/>
</dbReference>
<dbReference type="GO" id="GO:0016989">
    <property type="term" value="F:sigma factor antagonist activity"/>
    <property type="evidence" value="ECO:0007669"/>
    <property type="project" value="TreeGrafter"/>
</dbReference>
<comment type="caution">
    <text evidence="3">The sequence shown here is derived from an EMBL/GenBank/DDBJ whole genome shotgun (WGS) entry which is preliminary data.</text>
</comment>
<accession>A0A0F5IJI5</accession>
<gene>
    <name evidence="3" type="ORF">HMPREF1536_05326</name>
</gene>
<dbReference type="HOGENOM" id="CLU_050192_2_3_10"/>
<dbReference type="RefSeq" id="WP_028727475.1">
    <property type="nucleotide sequence ID" value="NZ_AUAE01000014.1"/>
</dbReference>
<dbReference type="PIRSF" id="PIRSF018266">
    <property type="entry name" value="FecR"/>
    <property type="match status" value="1"/>
</dbReference>
<organism evidence="3 4">
    <name type="scientific">Parabacteroides gordonii MS-1 = DSM 23371</name>
    <dbReference type="NCBI Taxonomy" id="1203610"/>
    <lineage>
        <taxon>Bacteria</taxon>
        <taxon>Pseudomonadati</taxon>
        <taxon>Bacteroidota</taxon>
        <taxon>Bacteroidia</taxon>
        <taxon>Bacteroidales</taxon>
        <taxon>Tannerellaceae</taxon>
        <taxon>Parabacteroides</taxon>
    </lineage>
</organism>
<evidence type="ECO:0000313" key="4">
    <source>
        <dbReference type="Proteomes" id="UP000033035"/>
    </source>
</evidence>
<evidence type="ECO:0008006" key="5">
    <source>
        <dbReference type="Google" id="ProtNLM"/>
    </source>
</evidence>
<feature type="domain" description="Protein FecR C-terminal" evidence="2">
    <location>
        <begin position="269"/>
        <end position="335"/>
    </location>
</feature>
<dbReference type="InterPro" id="IPR012373">
    <property type="entry name" value="Ferrdict_sens_TM"/>
</dbReference>
<evidence type="ECO:0000259" key="1">
    <source>
        <dbReference type="Pfam" id="PF04773"/>
    </source>
</evidence>
<reference evidence="3 4" key="1">
    <citation type="submission" date="2013-04" db="EMBL/GenBank/DDBJ databases">
        <title>The Genome Sequence of Parabacteroides gordonii DSM 23371.</title>
        <authorList>
            <consortium name="The Broad Institute Genomics Platform"/>
            <person name="Earl A."/>
            <person name="Ward D."/>
            <person name="Feldgarden M."/>
            <person name="Gevers D."/>
            <person name="Martens E."/>
            <person name="Sakamoto M."/>
            <person name="Benno Y."/>
            <person name="Suzuki N."/>
            <person name="Matsunaga N."/>
            <person name="Koshihara K."/>
            <person name="Seki M."/>
            <person name="Komiya H."/>
            <person name="Walker B."/>
            <person name="Young S."/>
            <person name="Zeng Q."/>
            <person name="Gargeya S."/>
            <person name="Fitzgerald M."/>
            <person name="Haas B."/>
            <person name="Abouelleil A."/>
            <person name="Allen A.W."/>
            <person name="Alvarado L."/>
            <person name="Arachchi H.M."/>
            <person name="Berlin A.M."/>
            <person name="Chapman S.B."/>
            <person name="Gainer-Dewar J."/>
            <person name="Goldberg J."/>
            <person name="Griggs A."/>
            <person name="Gujja S."/>
            <person name="Hansen M."/>
            <person name="Howarth C."/>
            <person name="Imamovic A."/>
            <person name="Ireland A."/>
            <person name="Larimer J."/>
            <person name="McCowan C."/>
            <person name="Murphy C."/>
            <person name="Pearson M."/>
            <person name="Poon T.W."/>
            <person name="Priest M."/>
            <person name="Roberts A."/>
            <person name="Saif S."/>
            <person name="Shea T."/>
            <person name="Sisk P."/>
            <person name="Sykes S."/>
            <person name="Wortman J."/>
            <person name="Nusbaum C."/>
            <person name="Birren B."/>
        </authorList>
    </citation>
    <scope>NUCLEOTIDE SEQUENCE [LARGE SCALE GENOMIC DNA]</scope>
    <source>
        <strain evidence="3 4">MS-1</strain>
    </source>
</reference>